<dbReference type="InterPro" id="IPR009057">
    <property type="entry name" value="Homeodomain-like_sf"/>
</dbReference>
<dbReference type="GO" id="GO:0043565">
    <property type="term" value="F:sequence-specific DNA binding"/>
    <property type="evidence" value="ECO:0007669"/>
    <property type="project" value="InterPro"/>
</dbReference>
<dbReference type="GO" id="GO:0006355">
    <property type="term" value="P:regulation of DNA-templated transcription"/>
    <property type="evidence" value="ECO:0007669"/>
    <property type="project" value="InterPro"/>
</dbReference>
<dbReference type="AlphaFoldDB" id="A0A837GBF3"/>
<sequence>MQQNLIGESPAFLSVLDKVSKLAAIERPILIIGERGTGKELIAQRLHYLSKRWDQSLISLNCSTLSEGLIDSELFGHEQGAFTGSKGRHKGRFERAENGTLFLDELATAPLLVQEKLLRVIEYGQYERVGGHQLLNANVRLVCATNANLPEMAANGEFRADLLDRLAFDVIHLPPLRQRKEDILLLAEYYAIKMCRELSFDYFVGFSPKAEQALLDYQWPGNVRELKNVIERAVYQHGQQEHPIHDLIFDPFATQWQPEPEEVIEAAEPETASTNFTFPMDYKAWQESQDIHLLKVVLEQSKFNQRKAADMLGLSYHQLRGMIRKYDLSTLS</sequence>
<dbReference type="GO" id="GO:0005524">
    <property type="term" value="F:ATP binding"/>
    <property type="evidence" value="ECO:0007669"/>
    <property type="project" value="InterPro"/>
</dbReference>
<dbReference type="PANTHER" id="PTHR32071:SF38">
    <property type="entry name" value="PSP OPERON TRANSCRIPTIONAL ACTIVATOR"/>
    <property type="match status" value="1"/>
</dbReference>
<organism evidence="1">
    <name type="scientific">Vibrio coralliilyticus</name>
    <dbReference type="NCBI Taxonomy" id="190893"/>
    <lineage>
        <taxon>Bacteria</taxon>
        <taxon>Pseudomonadati</taxon>
        <taxon>Pseudomonadota</taxon>
        <taxon>Gammaproteobacteria</taxon>
        <taxon>Vibrionales</taxon>
        <taxon>Vibrionaceae</taxon>
        <taxon>Vibrio</taxon>
    </lineage>
</organism>
<dbReference type="RefSeq" id="WP_045984890.1">
    <property type="nucleotide sequence ID" value="NZ_CP063051.1"/>
</dbReference>
<dbReference type="Gene3D" id="1.10.8.60">
    <property type="match status" value="1"/>
</dbReference>
<comment type="caution">
    <text evidence="1">The sequence shown here is derived from an EMBL/GenBank/DDBJ whole genome shotgun (WGS) entry which is preliminary data.</text>
</comment>
<dbReference type="FunFam" id="3.40.50.300:FF:000006">
    <property type="entry name" value="DNA-binding transcriptional regulator NtrC"/>
    <property type="match status" value="1"/>
</dbReference>
<dbReference type="PRINTS" id="PR01590">
    <property type="entry name" value="HTHFIS"/>
</dbReference>
<dbReference type="SUPFAM" id="SSF46689">
    <property type="entry name" value="Homeodomain-like"/>
    <property type="match status" value="1"/>
</dbReference>
<dbReference type="SMART" id="SM00382">
    <property type="entry name" value="AAA"/>
    <property type="match status" value="1"/>
</dbReference>
<dbReference type="Gene3D" id="3.40.50.300">
    <property type="entry name" value="P-loop containing nucleotide triphosphate hydrolases"/>
    <property type="match status" value="1"/>
</dbReference>
<dbReference type="Gene3D" id="1.10.10.60">
    <property type="entry name" value="Homeodomain-like"/>
    <property type="match status" value="1"/>
</dbReference>
<dbReference type="InterPro" id="IPR002078">
    <property type="entry name" value="Sigma_54_int"/>
</dbReference>
<dbReference type="PANTHER" id="PTHR32071">
    <property type="entry name" value="TRANSCRIPTIONAL REGULATORY PROTEIN"/>
    <property type="match status" value="1"/>
</dbReference>
<dbReference type="InterPro" id="IPR003593">
    <property type="entry name" value="AAA+_ATPase"/>
</dbReference>
<proteinExistence type="predicted"/>
<dbReference type="PROSITE" id="PS50045">
    <property type="entry name" value="SIGMA54_INTERACT_4"/>
    <property type="match status" value="1"/>
</dbReference>
<dbReference type="InterPro" id="IPR025944">
    <property type="entry name" value="Sigma_54_int_dom_CS"/>
</dbReference>
<dbReference type="NCBIfam" id="TIGR02974">
    <property type="entry name" value="phageshock_pspF"/>
    <property type="match status" value="1"/>
</dbReference>
<evidence type="ECO:0000313" key="1">
    <source>
        <dbReference type="EMBL" id="KJY77948.1"/>
    </source>
</evidence>
<dbReference type="InterPro" id="IPR002197">
    <property type="entry name" value="HTH_Fis"/>
</dbReference>
<protein>
    <submittedName>
        <fullName evidence="1">ATPase AAA</fullName>
    </submittedName>
</protein>
<dbReference type="SUPFAM" id="SSF52540">
    <property type="entry name" value="P-loop containing nucleoside triphosphate hydrolases"/>
    <property type="match status" value="1"/>
</dbReference>
<name>A0A837GBF3_9VIBR</name>
<dbReference type="Pfam" id="PF00158">
    <property type="entry name" value="Sigma54_activat"/>
    <property type="match status" value="1"/>
</dbReference>
<accession>A0A837GBF3</accession>
<dbReference type="PROSITE" id="PS00676">
    <property type="entry name" value="SIGMA54_INTERACT_2"/>
    <property type="match status" value="1"/>
</dbReference>
<dbReference type="InterPro" id="IPR025943">
    <property type="entry name" value="Sigma_54_int_dom_ATP-bd_2"/>
</dbReference>
<dbReference type="Pfam" id="PF02954">
    <property type="entry name" value="HTH_8"/>
    <property type="match status" value="1"/>
</dbReference>
<dbReference type="EMBL" id="JXXR01000001">
    <property type="protein sequence ID" value="KJY77948.1"/>
    <property type="molecule type" value="Genomic_DNA"/>
</dbReference>
<dbReference type="InterPro" id="IPR058031">
    <property type="entry name" value="AAA_lid_NorR"/>
</dbReference>
<dbReference type="Pfam" id="PF25601">
    <property type="entry name" value="AAA_lid_14"/>
    <property type="match status" value="1"/>
</dbReference>
<dbReference type="InterPro" id="IPR027417">
    <property type="entry name" value="P-loop_NTPase"/>
</dbReference>
<reference evidence="1" key="1">
    <citation type="journal article" date="2015" name="BMC Genomics">
        <title>Genome mining reveals unlocked bioactive potential of marine Gram-negative bacteria.</title>
        <authorList>
            <person name="Machado H."/>
            <person name="Sonnenschein E.C."/>
            <person name="Melchiorsen J."/>
            <person name="Gram L."/>
        </authorList>
    </citation>
    <scope>NUCLEOTIDE SEQUENCE</scope>
    <source>
        <strain evidence="1">S2052</strain>
    </source>
</reference>
<dbReference type="InterPro" id="IPR014317">
    <property type="entry name" value="Transcription_activator_PspF"/>
</dbReference>
<gene>
    <name evidence="1" type="ORF">TW71_02675</name>
</gene>
<dbReference type="CDD" id="cd00009">
    <property type="entry name" value="AAA"/>
    <property type="match status" value="1"/>
</dbReference>
<dbReference type="PROSITE" id="PS00688">
    <property type="entry name" value="SIGMA54_INTERACT_3"/>
    <property type="match status" value="1"/>
</dbReference>